<sequence>MEEQMRLYIRLAMEDSGFHLHTSMDNNMYNLINVTRFPPFDTSARMSFPRAQAPVVNYILDLSLKTLSIKDFILFSRKIWCRRENLSFPNPRSSIFNLAPSDHLSFRLLVRQTATKVEEKVKKKEKEKKEEGKTLTLQAKGGNEPDRAKGLRPRLGSCKRGDGMVGGFGLTWIREQQPGGSFVGLGFGRGGPRGELWLSLSVRELQRREGEKSVGWGSCEQEATGRRGARPFSWFGFCELEAEEGSWEFGFWCSGSPTGSERAAVRELECEDIPSSSATHTRK</sequence>
<reference evidence="2 3" key="1">
    <citation type="journal article" date="2024" name="Plant Biotechnol. J.">
        <title>Dendrobium thyrsiflorum genome and its molecular insights into genes involved in important horticultural traits.</title>
        <authorList>
            <person name="Chen B."/>
            <person name="Wang J.Y."/>
            <person name="Zheng P.J."/>
            <person name="Li K.L."/>
            <person name="Liang Y.M."/>
            <person name="Chen X.F."/>
            <person name="Zhang C."/>
            <person name="Zhao X."/>
            <person name="He X."/>
            <person name="Zhang G.Q."/>
            <person name="Liu Z.J."/>
            <person name="Xu Q."/>
        </authorList>
    </citation>
    <scope>NUCLEOTIDE SEQUENCE [LARGE SCALE GENOMIC DNA]</scope>
    <source>
        <strain evidence="2">GZMU011</strain>
    </source>
</reference>
<proteinExistence type="predicted"/>
<dbReference type="Proteomes" id="UP001552299">
    <property type="component" value="Unassembled WGS sequence"/>
</dbReference>
<keyword evidence="3" id="KW-1185">Reference proteome</keyword>
<evidence type="ECO:0000313" key="2">
    <source>
        <dbReference type="EMBL" id="KAL0922175.1"/>
    </source>
</evidence>
<name>A0ABD0VBT1_DENTH</name>
<gene>
    <name evidence="2" type="ORF">M5K25_006142</name>
</gene>
<feature type="region of interest" description="Disordered" evidence="1">
    <location>
        <begin position="122"/>
        <end position="155"/>
    </location>
</feature>
<comment type="caution">
    <text evidence="2">The sequence shown here is derived from an EMBL/GenBank/DDBJ whole genome shotgun (WGS) entry which is preliminary data.</text>
</comment>
<evidence type="ECO:0000256" key="1">
    <source>
        <dbReference type="SAM" id="MobiDB-lite"/>
    </source>
</evidence>
<evidence type="ECO:0000313" key="3">
    <source>
        <dbReference type="Proteomes" id="UP001552299"/>
    </source>
</evidence>
<accession>A0ABD0VBT1</accession>
<dbReference type="EMBL" id="JANQDX010000006">
    <property type="protein sequence ID" value="KAL0922175.1"/>
    <property type="molecule type" value="Genomic_DNA"/>
</dbReference>
<organism evidence="2 3">
    <name type="scientific">Dendrobium thyrsiflorum</name>
    <name type="common">Pinecone-like raceme dendrobium</name>
    <name type="synonym">Orchid</name>
    <dbReference type="NCBI Taxonomy" id="117978"/>
    <lineage>
        <taxon>Eukaryota</taxon>
        <taxon>Viridiplantae</taxon>
        <taxon>Streptophyta</taxon>
        <taxon>Embryophyta</taxon>
        <taxon>Tracheophyta</taxon>
        <taxon>Spermatophyta</taxon>
        <taxon>Magnoliopsida</taxon>
        <taxon>Liliopsida</taxon>
        <taxon>Asparagales</taxon>
        <taxon>Orchidaceae</taxon>
        <taxon>Epidendroideae</taxon>
        <taxon>Malaxideae</taxon>
        <taxon>Dendrobiinae</taxon>
        <taxon>Dendrobium</taxon>
    </lineage>
</organism>
<protein>
    <submittedName>
        <fullName evidence="2">Uncharacterized protein</fullName>
    </submittedName>
</protein>
<feature type="compositionally biased region" description="Basic and acidic residues" evidence="1">
    <location>
        <begin position="122"/>
        <end position="133"/>
    </location>
</feature>
<dbReference type="AlphaFoldDB" id="A0ABD0VBT1"/>